<organism evidence="3 4">
    <name type="scientific">Caerostris extrusa</name>
    <name type="common">Bark spider</name>
    <name type="synonym">Caerostris bankana</name>
    <dbReference type="NCBI Taxonomy" id="172846"/>
    <lineage>
        <taxon>Eukaryota</taxon>
        <taxon>Metazoa</taxon>
        <taxon>Ecdysozoa</taxon>
        <taxon>Arthropoda</taxon>
        <taxon>Chelicerata</taxon>
        <taxon>Arachnida</taxon>
        <taxon>Araneae</taxon>
        <taxon>Araneomorphae</taxon>
        <taxon>Entelegynae</taxon>
        <taxon>Araneoidea</taxon>
        <taxon>Araneidae</taxon>
        <taxon>Caerostris</taxon>
    </lineage>
</organism>
<name>A0AAV4UZR3_CAEEX</name>
<evidence type="ECO:0000313" key="3">
    <source>
        <dbReference type="EMBL" id="GIY63456.1"/>
    </source>
</evidence>
<keyword evidence="2" id="KW-0732">Signal</keyword>
<reference evidence="3 4" key="1">
    <citation type="submission" date="2021-06" db="EMBL/GenBank/DDBJ databases">
        <title>Caerostris extrusa draft genome.</title>
        <authorList>
            <person name="Kono N."/>
            <person name="Arakawa K."/>
        </authorList>
    </citation>
    <scope>NUCLEOTIDE SEQUENCE [LARGE SCALE GENOMIC DNA]</scope>
</reference>
<comment type="caution">
    <text evidence="3">The sequence shown here is derived from an EMBL/GenBank/DDBJ whole genome shotgun (WGS) entry which is preliminary data.</text>
</comment>
<dbReference type="AlphaFoldDB" id="A0AAV4UZR3"/>
<feature type="chain" id="PRO_5043910127" evidence="2">
    <location>
        <begin position="16"/>
        <end position="92"/>
    </location>
</feature>
<evidence type="ECO:0000256" key="1">
    <source>
        <dbReference type="SAM" id="MobiDB-lite"/>
    </source>
</evidence>
<proteinExistence type="predicted"/>
<sequence length="92" mass="10076">MLLLLLTCMNVGVLYEEGVKGGVEEENGFEFLVSQTRRLPAFSRMSQASMDRYSIETPMPKAIDETSQSEGTQGQTSNHSSPLGKDCLLTMG</sequence>
<evidence type="ECO:0000256" key="2">
    <source>
        <dbReference type="SAM" id="SignalP"/>
    </source>
</evidence>
<dbReference type="Proteomes" id="UP001054945">
    <property type="component" value="Unassembled WGS sequence"/>
</dbReference>
<feature type="region of interest" description="Disordered" evidence="1">
    <location>
        <begin position="61"/>
        <end position="92"/>
    </location>
</feature>
<dbReference type="EMBL" id="BPLR01013746">
    <property type="protein sequence ID" value="GIY63456.1"/>
    <property type="molecule type" value="Genomic_DNA"/>
</dbReference>
<keyword evidence="4" id="KW-1185">Reference proteome</keyword>
<feature type="signal peptide" evidence="2">
    <location>
        <begin position="1"/>
        <end position="15"/>
    </location>
</feature>
<feature type="compositionally biased region" description="Polar residues" evidence="1">
    <location>
        <begin position="65"/>
        <end position="81"/>
    </location>
</feature>
<evidence type="ECO:0000313" key="4">
    <source>
        <dbReference type="Proteomes" id="UP001054945"/>
    </source>
</evidence>
<gene>
    <name evidence="3" type="ORF">CEXT_285721</name>
</gene>
<protein>
    <submittedName>
        <fullName evidence="3">Uncharacterized protein</fullName>
    </submittedName>
</protein>
<accession>A0AAV4UZR3</accession>